<protein>
    <recommendedName>
        <fullName evidence="4">DDH domain-containing protein</fullName>
    </recommendedName>
</protein>
<dbReference type="PANTHER" id="PTHR47618">
    <property type="entry name" value="BIFUNCTIONAL OLIGORIBONUCLEASE AND PAP PHOSPHATASE NRNA"/>
    <property type="match status" value="1"/>
</dbReference>
<evidence type="ECO:0008006" key="4">
    <source>
        <dbReference type="Google" id="ProtNLM"/>
    </source>
</evidence>
<evidence type="ECO:0000313" key="2">
    <source>
        <dbReference type="EMBL" id="OGG08062.1"/>
    </source>
</evidence>
<dbReference type="InterPro" id="IPR051319">
    <property type="entry name" value="Oligoribo/pAp-PDE_c-di-AMP_PDE"/>
</dbReference>
<sequence length="349" mass="37854">MANIDPDKVNQAQNILENAQSIAVTLPVDPSVDKVASALSLYLSLSAAGKQVTVACSTRMTVQYNELIGVDKISTVLTGSSGRNLVISFPYQEGSIEKVSYNIENDKFNLVIEPREGFPTITQEMMKYSSSGGNIDAIVTVGCSQLEELGNLYSNNQDLYNGKQIINLDNASNNNNFAKINIVDTSAISISELMNDFINQLGLNMEPDIATNLLAGLTSATDNFSSGEVTASTFETAANLLKQGARKKQIRKSSQAFVPQMKQPAAPTAPIAKSQKTPFGLKTSPTPQTDQSQQSGQRGKFQPPQFQRTQQQPGSDFQQQKPPVREAGKSPETPPDWLKPKIYKGSTLI</sequence>
<dbReference type="InterPro" id="IPR038763">
    <property type="entry name" value="DHH_sf"/>
</dbReference>
<feature type="region of interest" description="Disordered" evidence="1">
    <location>
        <begin position="251"/>
        <end position="349"/>
    </location>
</feature>
<dbReference type="PANTHER" id="PTHR47618:SF1">
    <property type="entry name" value="BIFUNCTIONAL OLIGORIBONUCLEASE AND PAP PHOSPHATASE NRNA"/>
    <property type="match status" value="1"/>
</dbReference>
<dbReference type="Gene3D" id="3.90.1640.10">
    <property type="entry name" value="inorganic pyrophosphatase (n-terminal core)"/>
    <property type="match status" value="2"/>
</dbReference>
<dbReference type="SUPFAM" id="SSF64182">
    <property type="entry name" value="DHH phosphoesterases"/>
    <property type="match status" value="1"/>
</dbReference>
<name>A0A1F5Z7F1_9BACT</name>
<reference evidence="2 3" key="1">
    <citation type="journal article" date="2016" name="Nat. Commun.">
        <title>Thousands of microbial genomes shed light on interconnected biogeochemical processes in an aquifer system.</title>
        <authorList>
            <person name="Anantharaman K."/>
            <person name="Brown C.T."/>
            <person name="Hug L.A."/>
            <person name="Sharon I."/>
            <person name="Castelle C.J."/>
            <person name="Probst A.J."/>
            <person name="Thomas B.C."/>
            <person name="Singh A."/>
            <person name="Wilkins M.J."/>
            <person name="Karaoz U."/>
            <person name="Brodie E.L."/>
            <person name="Williams K.H."/>
            <person name="Hubbard S.S."/>
            <person name="Banfield J.F."/>
        </authorList>
    </citation>
    <scope>NUCLEOTIDE SEQUENCE [LARGE SCALE GENOMIC DNA]</scope>
</reference>
<gene>
    <name evidence="2" type="ORF">A2777_01610</name>
</gene>
<evidence type="ECO:0000313" key="3">
    <source>
        <dbReference type="Proteomes" id="UP000177354"/>
    </source>
</evidence>
<evidence type="ECO:0000256" key="1">
    <source>
        <dbReference type="SAM" id="MobiDB-lite"/>
    </source>
</evidence>
<dbReference type="Proteomes" id="UP000177354">
    <property type="component" value="Unassembled WGS sequence"/>
</dbReference>
<comment type="caution">
    <text evidence="2">The sequence shown here is derived from an EMBL/GenBank/DDBJ whole genome shotgun (WGS) entry which is preliminary data.</text>
</comment>
<dbReference type="AlphaFoldDB" id="A0A1F5Z7F1"/>
<dbReference type="EMBL" id="MFJF01000005">
    <property type="protein sequence ID" value="OGG08062.1"/>
    <property type="molecule type" value="Genomic_DNA"/>
</dbReference>
<organism evidence="2 3">
    <name type="scientific">Candidatus Gottesmanbacteria bacterium RIFCSPHIGHO2_01_FULL_40_15</name>
    <dbReference type="NCBI Taxonomy" id="1798376"/>
    <lineage>
        <taxon>Bacteria</taxon>
        <taxon>Candidatus Gottesmaniibacteriota</taxon>
    </lineage>
</organism>
<proteinExistence type="predicted"/>
<feature type="compositionally biased region" description="Low complexity" evidence="1">
    <location>
        <begin position="283"/>
        <end position="313"/>
    </location>
</feature>
<accession>A0A1F5Z7F1</accession>